<keyword evidence="1" id="KW-0812">Transmembrane</keyword>
<keyword evidence="1" id="KW-1133">Transmembrane helix</keyword>
<proteinExistence type="predicted"/>
<evidence type="ECO:0000256" key="1">
    <source>
        <dbReference type="SAM" id="Phobius"/>
    </source>
</evidence>
<protein>
    <submittedName>
        <fullName evidence="2">Twin-arginine translocation signal domain-containing protein</fullName>
    </submittedName>
</protein>
<dbReference type="EMBL" id="JBHSWU010000032">
    <property type="protein sequence ID" value="MFC6723657.1"/>
    <property type="molecule type" value="Genomic_DNA"/>
</dbReference>
<accession>A0ABD5RXB0</accession>
<dbReference type="InterPro" id="IPR006311">
    <property type="entry name" value="TAT_signal"/>
</dbReference>
<gene>
    <name evidence="2" type="ORF">ACFQE1_04490</name>
</gene>
<dbReference type="AlphaFoldDB" id="A0ABD5RXB0"/>
<dbReference type="Proteomes" id="UP001596328">
    <property type="component" value="Unassembled WGS sequence"/>
</dbReference>
<comment type="caution">
    <text evidence="2">The sequence shown here is derived from an EMBL/GenBank/DDBJ whole genome shotgun (WGS) entry which is preliminary data.</text>
</comment>
<organism evidence="2 3">
    <name type="scientific">Halobium palmae</name>
    <dbReference type="NCBI Taxonomy" id="1776492"/>
    <lineage>
        <taxon>Archaea</taxon>
        <taxon>Methanobacteriati</taxon>
        <taxon>Methanobacteriota</taxon>
        <taxon>Stenosarchaea group</taxon>
        <taxon>Halobacteria</taxon>
        <taxon>Halobacteriales</taxon>
        <taxon>Haloferacaceae</taxon>
        <taxon>Halobium</taxon>
    </lineage>
</organism>
<sequence>MNELPSSIRRRTFLGGAAVGLTMALAGCGALIPSSGEVTNSDGTKTYTSQKYGFALTYPNDWLLEDQDVNGGRAEFAFRSPTESGHRFFGVYVYVENNPLEFSWEQKSDFFLSDVTGSLSEYTILSQEDITLPGGLNSRLYDATFWNTNNGYLVRHKWMTLVSADKESSYRIELVGDNEWYTIHDFGTVDEAVFKSFQLFGEKEDGPSSPPPSDPGQS</sequence>
<reference evidence="2 3" key="1">
    <citation type="journal article" date="2019" name="Int. J. Syst. Evol. Microbiol.">
        <title>The Global Catalogue of Microorganisms (GCM) 10K type strain sequencing project: providing services to taxonomists for standard genome sequencing and annotation.</title>
        <authorList>
            <consortium name="The Broad Institute Genomics Platform"/>
            <consortium name="The Broad Institute Genome Sequencing Center for Infectious Disease"/>
            <person name="Wu L."/>
            <person name="Ma J."/>
        </authorList>
    </citation>
    <scope>NUCLEOTIDE SEQUENCE [LARGE SCALE GENOMIC DNA]</scope>
    <source>
        <strain evidence="2 3">NBRC 111368</strain>
    </source>
</reference>
<keyword evidence="1" id="KW-0472">Membrane</keyword>
<feature type="transmembrane region" description="Helical" evidence="1">
    <location>
        <begin position="12"/>
        <end position="32"/>
    </location>
</feature>
<evidence type="ECO:0000313" key="3">
    <source>
        <dbReference type="Proteomes" id="UP001596328"/>
    </source>
</evidence>
<name>A0ABD5RXB0_9EURY</name>
<keyword evidence="3" id="KW-1185">Reference proteome</keyword>
<dbReference type="PROSITE" id="PS51318">
    <property type="entry name" value="TAT"/>
    <property type="match status" value="1"/>
</dbReference>
<evidence type="ECO:0000313" key="2">
    <source>
        <dbReference type="EMBL" id="MFC6723657.1"/>
    </source>
</evidence>